<dbReference type="InterPro" id="IPR052733">
    <property type="entry name" value="Chloroplast_QOR"/>
</dbReference>
<dbReference type="SUPFAM" id="SSF50129">
    <property type="entry name" value="GroES-like"/>
    <property type="match status" value="1"/>
</dbReference>
<comment type="caution">
    <text evidence="2">The sequence shown here is derived from an EMBL/GenBank/DDBJ whole genome shotgun (WGS) entry which is preliminary data.</text>
</comment>
<proteinExistence type="predicted"/>
<dbReference type="Proteomes" id="UP000234275">
    <property type="component" value="Unassembled WGS sequence"/>
</dbReference>
<dbReference type="InterPro" id="IPR002364">
    <property type="entry name" value="Quin_OxRdtase/zeta-crystal_CS"/>
</dbReference>
<dbReference type="VEuPathDB" id="FungiDB:P170DRAFT_440936"/>
<gene>
    <name evidence="2" type="ORF">P170DRAFT_440936</name>
</gene>
<dbReference type="RefSeq" id="XP_024698772.1">
    <property type="nucleotide sequence ID" value="XM_024850194.1"/>
</dbReference>
<dbReference type="AlphaFoldDB" id="A0A2I2FS57"/>
<dbReference type="InterPro" id="IPR020843">
    <property type="entry name" value="ER"/>
</dbReference>
<name>A0A2I2FS57_9EURO</name>
<feature type="domain" description="Enoyl reductase (ER)" evidence="1">
    <location>
        <begin position="11"/>
        <end position="316"/>
    </location>
</feature>
<dbReference type="GO" id="GO:0016491">
    <property type="term" value="F:oxidoreductase activity"/>
    <property type="evidence" value="ECO:0007669"/>
    <property type="project" value="InterPro"/>
</dbReference>
<reference evidence="2 3" key="1">
    <citation type="submission" date="2016-12" db="EMBL/GenBank/DDBJ databases">
        <title>The genomes of Aspergillus section Nigri reveals drivers in fungal speciation.</title>
        <authorList>
            <consortium name="DOE Joint Genome Institute"/>
            <person name="Vesth T.C."/>
            <person name="Nybo J."/>
            <person name="Theobald S."/>
            <person name="Brandl J."/>
            <person name="Frisvad J.C."/>
            <person name="Nielsen K.F."/>
            <person name="Lyhne E.K."/>
            <person name="Kogle M.E."/>
            <person name="Kuo A."/>
            <person name="Riley R."/>
            <person name="Clum A."/>
            <person name="Nolan M."/>
            <person name="Lipzen A."/>
            <person name="Salamov A."/>
            <person name="Henrissat B."/>
            <person name="Wiebenga A."/>
            <person name="De Vries R.P."/>
            <person name="Grigoriev I.V."/>
            <person name="Mortensen U.H."/>
            <person name="Andersen M.R."/>
            <person name="Baker S.E."/>
        </authorList>
    </citation>
    <scope>NUCLEOTIDE SEQUENCE [LARGE SCALE GENOMIC DNA]</scope>
    <source>
        <strain evidence="2 3">IBT 23096</strain>
    </source>
</reference>
<dbReference type="CDD" id="cd05289">
    <property type="entry name" value="MDR_like_2"/>
    <property type="match status" value="1"/>
</dbReference>
<organism evidence="2 3">
    <name type="scientific">Aspergillus steynii IBT 23096</name>
    <dbReference type="NCBI Taxonomy" id="1392250"/>
    <lineage>
        <taxon>Eukaryota</taxon>
        <taxon>Fungi</taxon>
        <taxon>Dikarya</taxon>
        <taxon>Ascomycota</taxon>
        <taxon>Pezizomycotina</taxon>
        <taxon>Eurotiomycetes</taxon>
        <taxon>Eurotiomycetidae</taxon>
        <taxon>Eurotiales</taxon>
        <taxon>Aspergillaceae</taxon>
        <taxon>Aspergillus</taxon>
        <taxon>Aspergillus subgen. Circumdati</taxon>
    </lineage>
</organism>
<evidence type="ECO:0000259" key="1">
    <source>
        <dbReference type="SMART" id="SM00829"/>
    </source>
</evidence>
<dbReference type="PANTHER" id="PTHR44013:SF5">
    <property type="entry name" value="OXIDOREDUCTASE, PUTATIVE (AFU_ORTHOLOGUE AFUA_5G01290)-RELATED"/>
    <property type="match status" value="1"/>
</dbReference>
<sequence>MRTLLQPDLTSTCLELVDRPVPVANPDAGEHLIRVHCTAPCAGELFWPSIVSVPDKEPVPCDDVAGIVVTAPPDSSFRPGDEVYARSTYFRPGCARDYTVIVTDELARRPRNLGWVESAATPLSAETAWQALFEQSGIGGIDSDAWKGKRILVTAASGGVGTWLLQLGRLVGAQVIGTCGPTNVDLVKDLGAVEVLNYRAESLKAWGQKDENKVDLVIDCIGGKSLEDAWWCVRDGGVLISIYQAPDQLRPAEVPAQNVQEIFFIMKPRRSDLEEITKLVEAGKCRPLVDSVWPLEQFQAAFDRVGSGHARGKVVLDLRLNVPQE</sequence>
<dbReference type="PROSITE" id="PS01162">
    <property type="entry name" value="QOR_ZETA_CRYSTAL"/>
    <property type="match status" value="1"/>
</dbReference>
<protein>
    <submittedName>
        <fullName evidence="2">Putative zinc-binding oxidoreductase</fullName>
    </submittedName>
</protein>
<dbReference type="InterPro" id="IPR036291">
    <property type="entry name" value="NAD(P)-bd_dom_sf"/>
</dbReference>
<evidence type="ECO:0000313" key="3">
    <source>
        <dbReference type="Proteomes" id="UP000234275"/>
    </source>
</evidence>
<dbReference type="STRING" id="1392250.A0A2I2FS57"/>
<dbReference type="PANTHER" id="PTHR44013">
    <property type="entry name" value="ZINC-TYPE ALCOHOL DEHYDROGENASE-LIKE PROTEIN C16A3.02C"/>
    <property type="match status" value="1"/>
</dbReference>
<accession>A0A2I2FS57</accession>
<dbReference type="SUPFAM" id="SSF51735">
    <property type="entry name" value="NAD(P)-binding Rossmann-fold domains"/>
    <property type="match status" value="1"/>
</dbReference>
<dbReference type="GeneID" id="36557893"/>
<evidence type="ECO:0000313" key="2">
    <source>
        <dbReference type="EMBL" id="PLB43470.1"/>
    </source>
</evidence>
<dbReference type="GO" id="GO:0008270">
    <property type="term" value="F:zinc ion binding"/>
    <property type="evidence" value="ECO:0007669"/>
    <property type="project" value="InterPro"/>
</dbReference>
<dbReference type="InterPro" id="IPR011032">
    <property type="entry name" value="GroES-like_sf"/>
</dbReference>
<dbReference type="SMART" id="SM00829">
    <property type="entry name" value="PKS_ER"/>
    <property type="match status" value="1"/>
</dbReference>
<keyword evidence="3" id="KW-1185">Reference proteome</keyword>
<dbReference type="Pfam" id="PF13602">
    <property type="entry name" value="ADH_zinc_N_2"/>
    <property type="match status" value="1"/>
</dbReference>
<dbReference type="Gene3D" id="3.90.180.10">
    <property type="entry name" value="Medium-chain alcohol dehydrogenases, catalytic domain"/>
    <property type="match status" value="1"/>
</dbReference>
<dbReference type="EMBL" id="MSFO01000010">
    <property type="protein sequence ID" value="PLB43470.1"/>
    <property type="molecule type" value="Genomic_DNA"/>
</dbReference>
<dbReference type="Gene3D" id="3.40.50.720">
    <property type="entry name" value="NAD(P)-binding Rossmann-like Domain"/>
    <property type="match status" value="1"/>
</dbReference>
<dbReference type="OrthoDB" id="3509362at2759"/>